<reference evidence="1 2" key="1">
    <citation type="journal article" date="2018" name="Sci. Rep.">
        <title>Genomic signatures of local adaptation to the degree of environmental predictability in rotifers.</title>
        <authorList>
            <person name="Franch-Gras L."/>
            <person name="Hahn C."/>
            <person name="Garcia-Roger E.M."/>
            <person name="Carmona M.J."/>
            <person name="Serra M."/>
            <person name="Gomez A."/>
        </authorList>
    </citation>
    <scope>NUCLEOTIDE SEQUENCE [LARGE SCALE GENOMIC DNA]</scope>
    <source>
        <strain evidence="1">HYR1</strain>
    </source>
</reference>
<evidence type="ECO:0000313" key="1">
    <source>
        <dbReference type="EMBL" id="RNA06668.1"/>
    </source>
</evidence>
<dbReference type="EMBL" id="REGN01007320">
    <property type="protein sequence ID" value="RNA06668.1"/>
    <property type="molecule type" value="Genomic_DNA"/>
</dbReference>
<organism evidence="1 2">
    <name type="scientific">Brachionus plicatilis</name>
    <name type="common">Marine rotifer</name>
    <name type="synonym">Brachionus muelleri</name>
    <dbReference type="NCBI Taxonomy" id="10195"/>
    <lineage>
        <taxon>Eukaryota</taxon>
        <taxon>Metazoa</taxon>
        <taxon>Spiralia</taxon>
        <taxon>Gnathifera</taxon>
        <taxon>Rotifera</taxon>
        <taxon>Eurotatoria</taxon>
        <taxon>Monogononta</taxon>
        <taxon>Pseudotrocha</taxon>
        <taxon>Ploima</taxon>
        <taxon>Brachionidae</taxon>
        <taxon>Brachionus</taxon>
    </lineage>
</organism>
<sequence>MDTRFQTRILPVGFIMFILIHEDIIHMTNNYTNSSSSSSSSINAVVDFGLQVVAHCIKQISFIRVGKIVLMTIKLLIYLEIKNLKQNKK</sequence>
<proteinExistence type="predicted"/>
<keyword evidence="2" id="KW-1185">Reference proteome</keyword>
<comment type="caution">
    <text evidence="1">The sequence shown here is derived from an EMBL/GenBank/DDBJ whole genome shotgun (WGS) entry which is preliminary data.</text>
</comment>
<gene>
    <name evidence="1" type="ORF">BpHYR1_053857</name>
</gene>
<evidence type="ECO:0000313" key="2">
    <source>
        <dbReference type="Proteomes" id="UP000276133"/>
    </source>
</evidence>
<name>A0A3M7Q6T8_BRAPC</name>
<dbReference type="Proteomes" id="UP000276133">
    <property type="component" value="Unassembled WGS sequence"/>
</dbReference>
<dbReference type="AlphaFoldDB" id="A0A3M7Q6T8"/>
<protein>
    <submittedName>
        <fullName evidence="1">Uncharacterized protein</fullName>
    </submittedName>
</protein>
<accession>A0A3M7Q6T8</accession>